<feature type="domain" description="YbaK/aminoacyl-tRNA synthetase-associated" evidence="2">
    <location>
        <begin position="40"/>
        <end position="141"/>
    </location>
</feature>
<dbReference type="Gene3D" id="3.90.960.10">
    <property type="entry name" value="YbaK/aminoacyl-tRNA synthetase-associated domain"/>
    <property type="match status" value="1"/>
</dbReference>
<dbReference type="InterPro" id="IPR007214">
    <property type="entry name" value="YbaK/aa-tRNA-synth-assoc-dom"/>
</dbReference>
<keyword evidence="4" id="KW-1185">Reference proteome</keyword>
<dbReference type="OrthoDB" id="9798587at2"/>
<evidence type="ECO:0000256" key="1">
    <source>
        <dbReference type="ARBA" id="ARBA00022917"/>
    </source>
</evidence>
<dbReference type="GO" id="GO:0002161">
    <property type="term" value="F:aminoacyl-tRNA deacylase activity"/>
    <property type="evidence" value="ECO:0007669"/>
    <property type="project" value="InterPro"/>
</dbReference>
<dbReference type="RefSeq" id="WP_136136831.1">
    <property type="nucleotide sequence ID" value="NZ_SDGV01000014.1"/>
</dbReference>
<dbReference type="Proteomes" id="UP000310506">
    <property type="component" value="Unassembled WGS sequence"/>
</dbReference>
<keyword evidence="1" id="KW-0648">Protein biosynthesis</keyword>
<comment type="caution">
    <text evidence="3">The sequence shown here is derived from an EMBL/GenBank/DDBJ whole genome shotgun (WGS) entry which is preliminary data.</text>
</comment>
<dbReference type="SUPFAM" id="SSF55826">
    <property type="entry name" value="YbaK/ProRS associated domain"/>
    <property type="match status" value="1"/>
</dbReference>
<proteinExistence type="predicted"/>
<evidence type="ECO:0000259" key="2">
    <source>
        <dbReference type="Pfam" id="PF04073"/>
    </source>
</evidence>
<protein>
    <submittedName>
        <fullName evidence="3">Prolyl-tRNA editing protein</fullName>
    </submittedName>
</protein>
<gene>
    <name evidence="3" type="ORF">ESZ54_06285</name>
</gene>
<name>A0A4S3B4E3_9ENTE</name>
<dbReference type="InterPro" id="IPR036754">
    <property type="entry name" value="YbaK/aa-tRNA-synt-asso_dom_sf"/>
</dbReference>
<dbReference type="GO" id="GO:0006412">
    <property type="term" value="P:translation"/>
    <property type="evidence" value="ECO:0007669"/>
    <property type="project" value="UniProtKB-KW"/>
</dbReference>
<organism evidence="3 4">
    <name type="scientific">Vagococcus silagei</name>
    <dbReference type="NCBI Taxonomy" id="2508885"/>
    <lineage>
        <taxon>Bacteria</taxon>
        <taxon>Bacillati</taxon>
        <taxon>Bacillota</taxon>
        <taxon>Bacilli</taxon>
        <taxon>Lactobacillales</taxon>
        <taxon>Enterococcaceae</taxon>
        <taxon>Vagococcus</taxon>
    </lineage>
</organism>
<sequence>MIDLAKKFKEENIYFELYNHRAIYTNEDALVIKAEQGFNGTETKSLFLKNKAGDNFVYLTFTTKATDFKKIKKIVGQKLSVVKPEDMEAKTGQKPGAVSPFGYKEHVPVIVDAELLQHEKLVFAPGRPDQTMVVLVKELPKIIDVLNIETYDCPVEDIE</sequence>
<dbReference type="Pfam" id="PF04073">
    <property type="entry name" value="tRNA_edit"/>
    <property type="match status" value="1"/>
</dbReference>
<dbReference type="AlphaFoldDB" id="A0A4S3B4E3"/>
<evidence type="ECO:0000313" key="4">
    <source>
        <dbReference type="Proteomes" id="UP000310506"/>
    </source>
</evidence>
<evidence type="ECO:0000313" key="3">
    <source>
        <dbReference type="EMBL" id="THB61368.1"/>
    </source>
</evidence>
<dbReference type="EMBL" id="SDGV01000014">
    <property type="protein sequence ID" value="THB61368.1"/>
    <property type="molecule type" value="Genomic_DNA"/>
</dbReference>
<accession>A0A4S3B4E3</accession>
<dbReference type="PANTHER" id="PTHR30411:SF0">
    <property type="entry name" value="CYS-TRNA(PRO)_CYS-TRNA(CYS) DEACYLASE YBAK"/>
    <property type="match status" value="1"/>
</dbReference>
<reference evidence="3 4" key="1">
    <citation type="submission" date="2019-01" db="EMBL/GenBank/DDBJ databases">
        <title>Vagococcus silagei sp. nov. isolated from brewer's grain.</title>
        <authorList>
            <person name="Guu J.-R."/>
        </authorList>
    </citation>
    <scope>NUCLEOTIDE SEQUENCE [LARGE SCALE GENOMIC DNA]</scope>
    <source>
        <strain evidence="3 4">2B-2</strain>
    </source>
</reference>
<dbReference type="PANTHER" id="PTHR30411">
    <property type="entry name" value="CYTOPLASMIC PROTEIN"/>
    <property type="match status" value="1"/>
</dbReference>